<feature type="transmembrane region" description="Helical" evidence="6">
    <location>
        <begin position="53"/>
        <end position="73"/>
    </location>
</feature>
<feature type="transmembrane region" description="Helical" evidence="6">
    <location>
        <begin position="297"/>
        <end position="318"/>
    </location>
</feature>
<feature type="transmembrane region" description="Helical" evidence="6">
    <location>
        <begin position="25"/>
        <end position="47"/>
    </location>
</feature>
<evidence type="ECO:0000313" key="8">
    <source>
        <dbReference type="Proteomes" id="UP000053904"/>
    </source>
</evidence>
<protein>
    <submittedName>
        <fullName evidence="7">O-antigen repeat unit transporter</fullName>
    </submittedName>
</protein>
<evidence type="ECO:0000256" key="2">
    <source>
        <dbReference type="ARBA" id="ARBA00022475"/>
    </source>
</evidence>
<dbReference type="Pfam" id="PF01943">
    <property type="entry name" value="Polysacc_synt"/>
    <property type="match status" value="1"/>
</dbReference>
<dbReference type="EMBL" id="LGGO01000176">
    <property type="protein sequence ID" value="KUK76277.1"/>
    <property type="molecule type" value="Genomic_DNA"/>
</dbReference>
<feature type="transmembrane region" description="Helical" evidence="6">
    <location>
        <begin position="370"/>
        <end position="389"/>
    </location>
</feature>
<keyword evidence="4 6" id="KW-1133">Transmembrane helix</keyword>
<evidence type="ECO:0000313" key="7">
    <source>
        <dbReference type="EMBL" id="KUK76277.1"/>
    </source>
</evidence>
<organism evidence="7 8">
    <name type="scientific">candidate division WS6 bacterium 34_10</name>
    <dbReference type="NCBI Taxonomy" id="1641389"/>
    <lineage>
        <taxon>Bacteria</taxon>
        <taxon>Candidatus Dojkabacteria</taxon>
    </lineage>
</organism>
<feature type="transmembrane region" description="Helical" evidence="6">
    <location>
        <begin position="266"/>
        <end position="285"/>
    </location>
</feature>
<evidence type="ECO:0000256" key="6">
    <source>
        <dbReference type="SAM" id="Phobius"/>
    </source>
</evidence>
<feature type="transmembrane region" description="Helical" evidence="6">
    <location>
        <begin position="182"/>
        <end position="203"/>
    </location>
</feature>
<name>A0A101HG64_9BACT</name>
<feature type="transmembrane region" description="Helical" evidence="6">
    <location>
        <begin position="158"/>
        <end position="176"/>
    </location>
</feature>
<reference evidence="8" key="1">
    <citation type="journal article" date="2015" name="MBio">
        <title>Genome-Resolved Metagenomic Analysis Reveals Roles for Candidate Phyla and Other Microbial Community Members in Biogeochemical Transformations in Oil Reservoirs.</title>
        <authorList>
            <person name="Hu P."/>
            <person name="Tom L."/>
            <person name="Singh A."/>
            <person name="Thomas B.C."/>
            <person name="Baker B.J."/>
            <person name="Piceno Y.M."/>
            <person name="Andersen G.L."/>
            <person name="Banfield J.F."/>
        </authorList>
    </citation>
    <scope>NUCLEOTIDE SEQUENCE [LARGE SCALE GENOMIC DNA]</scope>
</reference>
<feature type="transmembrane region" description="Helical" evidence="6">
    <location>
        <begin position="338"/>
        <end position="358"/>
    </location>
</feature>
<comment type="subcellular location">
    <subcellularLocation>
        <location evidence="1">Cell membrane</location>
        <topology evidence="1">Multi-pass membrane protein</topology>
    </subcellularLocation>
</comment>
<feature type="transmembrane region" description="Helical" evidence="6">
    <location>
        <begin position="215"/>
        <end position="236"/>
    </location>
</feature>
<gene>
    <name evidence="7" type="ORF">XD93_1010</name>
</gene>
<dbReference type="PANTHER" id="PTHR30250">
    <property type="entry name" value="PST FAMILY PREDICTED COLANIC ACID TRANSPORTER"/>
    <property type="match status" value="1"/>
</dbReference>
<keyword evidence="3 6" id="KW-0812">Transmembrane</keyword>
<dbReference type="InterPro" id="IPR050833">
    <property type="entry name" value="Poly_Biosynth_Transport"/>
</dbReference>
<dbReference type="GO" id="GO:0005886">
    <property type="term" value="C:plasma membrane"/>
    <property type="evidence" value="ECO:0007669"/>
    <property type="project" value="UniProtKB-SubCell"/>
</dbReference>
<dbReference type="AlphaFoldDB" id="A0A101HG64"/>
<evidence type="ECO:0000256" key="5">
    <source>
        <dbReference type="ARBA" id="ARBA00023136"/>
    </source>
</evidence>
<evidence type="ECO:0000256" key="4">
    <source>
        <dbReference type="ARBA" id="ARBA00022989"/>
    </source>
</evidence>
<feature type="transmembrane region" description="Helical" evidence="6">
    <location>
        <begin position="395"/>
        <end position="415"/>
    </location>
</feature>
<keyword evidence="2" id="KW-1003">Cell membrane</keyword>
<comment type="caution">
    <text evidence="7">The sequence shown here is derived from an EMBL/GenBank/DDBJ whole genome shotgun (WGS) entry which is preliminary data.</text>
</comment>
<accession>A0A101HG64</accession>
<keyword evidence="5 6" id="KW-0472">Membrane</keyword>
<sequence length="427" mass="48440">MNLKNLLIKEFQNNQKLINSFKWRLIQIIFKQGTTALMFFIATYFLTKEDMGIYNYVSSVLLLLALITDFGISTSTSRYIALYKSEDKEKTDRVFFNSGIIILGVSLVVGIVVFIFRDSLFLEDSQKYLIYALPMIFVYPMTSLMDGIYRGLRRFKRLSILTMLNSVVGIVASYFLVTSFGLLGAVISPLVFFTSYFILMIVFHEGYEFRIDKKILRDIVTYAFFFGIAAIGHYLFSKVNILILGHYNLMEEIAVYELVTKFNTEFLLPFVVLGAVIAPNVVGIFSKNEYQRLRELFKKLLLLTVLMGIIFIPVSMFLSRWLIGIIFPAYLGEILDTLLVPVVLTNAVVVPVVVINAGMITSTGHAKLMAMQNILAGIINVVLNLLVIGKYGYVGVVWVTFAVQLVSTIGLYLVYYSKLKRLGECQK</sequence>
<evidence type="ECO:0000256" key="3">
    <source>
        <dbReference type="ARBA" id="ARBA00022692"/>
    </source>
</evidence>
<evidence type="ECO:0000256" key="1">
    <source>
        <dbReference type="ARBA" id="ARBA00004651"/>
    </source>
</evidence>
<dbReference type="Proteomes" id="UP000053904">
    <property type="component" value="Unassembled WGS sequence"/>
</dbReference>
<feature type="transmembrane region" description="Helical" evidence="6">
    <location>
        <begin position="128"/>
        <end position="146"/>
    </location>
</feature>
<dbReference type="InterPro" id="IPR002797">
    <property type="entry name" value="Polysacc_synth"/>
</dbReference>
<feature type="transmembrane region" description="Helical" evidence="6">
    <location>
        <begin position="94"/>
        <end position="116"/>
    </location>
</feature>
<proteinExistence type="predicted"/>
<dbReference type="PANTHER" id="PTHR30250:SF11">
    <property type="entry name" value="O-ANTIGEN TRANSPORTER-RELATED"/>
    <property type="match status" value="1"/>
</dbReference>